<dbReference type="InterPro" id="IPR009057">
    <property type="entry name" value="Homeodomain-like_sf"/>
</dbReference>
<comment type="caution">
    <text evidence="6">The sequence shown here is derived from an EMBL/GenBank/DDBJ whole genome shotgun (WGS) entry which is preliminary data.</text>
</comment>
<name>A0A3M2LN69_9ACTN</name>
<keyword evidence="3" id="KW-0804">Transcription</keyword>
<evidence type="ECO:0000313" key="6">
    <source>
        <dbReference type="EMBL" id="RMI38887.1"/>
    </source>
</evidence>
<dbReference type="OrthoDB" id="2570341at2"/>
<evidence type="ECO:0000256" key="3">
    <source>
        <dbReference type="ARBA" id="ARBA00023163"/>
    </source>
</evidence>
<dbReference type="PANTHER" id="PTHR30055:SF151">
    <property type="entry name" value="TRANSCRIPTIONAL REGULATORY PROTEIN"/>
    <property type="match status" value="1"/>
</dbReference>
<feature type="domain" description="HTH tetR-type" evidence="5">
    <location>
        <begin position="20"/>
        <end position="80"/>
    </location>
</feature>
<accession>A0A3M2LN69</accession>
<dbReference type="GO" id="GO:0000976">
    <property type="term" value="F:transcription cis-regulatory region binding"/>
    <property type="evidence" value="ECO:0007669"/>
    <property type="project" value="TreeGrafter"/>
</dbReference>
<dbReference type="EMBL" id="RFFG01000077">
    <property type="protein sequence ID" value="RMI38887.1"/>
    <property type="molecule type" value="Genomic_DNA"/>
</dbReference>
<keyword evidence="1" id="KW-0805">Transcription regulation</keyword>
<protein>
    <submittedName>
        <fullName evidence="6">TetR family transcriptional regulator</fullName>
    </submittedName>
</protein>
<dbReference type="PANTHER" id="PTHR30055">
    <property type="entry name" value="HTH-TYPE TRANSCRIPTIONAL REGULATOR RUTR"/>
    <property type="match status" value="1"/>
</dbReference>
<dbReference type="Pfam" id="PF00440">
    <property type="entry name" value="TetR_N"/>
    <property type="match status" value="1"/>
</dbReference>
<dbReference type="InterPro" id="IPR004111">
    <property type="entry name" value="Repressor_TetR_C"/>
</dbReference>
<dbReference type="GO" id="GO:0003700">
    <property type="term" value="F:DNA-binding transcription factor activity"/>
    <property type="evidence" value="ECO:0007669"/>
    <property type="project" value="TreeGrafter"/>
</dbReference>
<feature type="DNA-binding region" description="H-T-H motif" evidence="4">
    <location>
        <begin position="43"/>
        <end position="62"/>
    </location>
</feature>
<evidence type="ECO:0000256" key="4">
    <source>
        <dbReference type="PROSITE-ProRule" id="PRU00335"/>
    </source>
</evidence>
<evidence type="ECO:0000256" key="1">
    <source>
        <dbReference type="ARBA" id="ARBA00023015"/>
    </source>
</evidence>
<dbReference type="Pfam" id="PF02909">
    <property type="entry name" value="TetR_C_1"/>
    <property type="match status" value="1"/>
</dbReference>
<dbReference type="SUPFAM" id="SSF46689">
    <property type="entry name" value="Homeodomain-like"/>
    <property type="match status" value="1"/>
</dbReference>
<dbReference type="Gene3D" id="1.10.10.60">
    <property type="entry name" value="Homeodomain-like"/>
    <property type="match status" value="1"/>
</dbReference>
<evidence type="ECO:0000256" key="2">
    <source>
        <dbReference type="ARBA" id="ARBA00023125"/>
    </source>
</evidence>
<dbReference type="InterPro" id="IPR050109">
    <property type="entry name" value="HTH-type_TetR-like_transc_reg"/>
</dbReference>
<keyword evidence="2 4" id="KW-0238">DNA-binding</keyword>
<organism evidence="6 7">
    <name type="scientific">Actinomadura harenae</name>
    <dbReference type="NCBI Taxonomy" id="2483351"/>
    <lineage>
        <taxon>Bacteria</taxon>
        <taxon>Bacillati</taxon>
        <taxon>Actinomycetota</taxon>
        <taxon>Actinomycetes</taxon>
        <taxon>Streptosporangiales</taxon>
        <taxon>Thermomonosporaceae</taxon>
        <taxon>Actinomadura</taxon>
    </lineage>
</organism>
<keyword evidence="7" id="KW-1185">Reference proteome</keyword>
<dbReference type="InterPro" id="IPR036271">
    <property type="entry name" value="Tet_transcr_reg_TetR-rel_C_sf"/>
</dbReference>
<reference evidence="6 7" key="1">
    <citation type="submission" date="2018-10" db="EMBL/GenBank/DDBJ databases">
        <title>Isolation from soil.</title>
        <authorList>
            <person name="Hu J."/>
        </authorList>
    </citation>
    <scope>NUCLEOTIDE SEQUENCE [LARGE SCALE GENOMIC DNA]</scope>
    <source>
        <strain evidence="6 7">NEAU-Ht49</strain>
    </source>
</reference>
<proteinExistence type="predicted"/>
<dbReference type="SUPFAM" id="SSF48498">
    <property type="entry name" value="Tetracyclin repressor-like, C-terminal domain"/>
    <property type="match status" value="1"/>
</dbReference>
<evidence type="ECO:0000313" key="7">
    <source>
        <dbReference type="Proteomes" id="UP000282674"/>
    </source>
</evidence>
<gene>
    <name evidence="6" type="ORF">EBO15_31420</name>
</gene>
<evidence type="ECO:0000259" key="5">
    <source>
        <dbReference type="PROSITE" id="PS50977"/>
    </source>
</evidence>
<dbReference type="GO" id="GO:0045892">
    <property type="term" value="P:negative regulation of DNA-templated transcription"/>
    <property type="evidence" value="ECO:0007669"/>
    <property type="project" value="InterPro"/>
</dbReference>
<dbReference type="Proteomes" id="UP000282674">
    <property type="component" value="Unassembled WGS sequence"/>
</dbReference>
<dbReference type="InterPro" id="IPR001647">
    <property type="entry name" value="HTH_TetR"/>
</dbReference>
<sequence>MAAMDGLVWTKERREPRRRAPSVERFVTRAVAIADAEGVDAVTMRRVAKDLGSGTASLYRYIAGRDELLDLMIDAVQGENAPPEPSGDWRADLGVYAGALRAVLLRHPWLGAALTGRPALGPHSLRRYDTVLAAAGTLTPDATLAALAVDTVTAYVLGSVGGEIAELQASRRTGMTEDEWRASVSPYIREVVDGGEYPHFSRRIIEADDQPPGRAFEFGLTCVLDGLAARIPRGT</sequence>
<dbReference type="Gene3D" id="1.10.357.10">
    <property type="entry name" value="Tetracycline Repressor, domain 2"/>
    <property type="match status" value="1"/>
</dbReference>
<dbReference type="AlphaFoldDB" id="A0A3M2LN69"/>
<dbReference type="PROSITE" id="PS50977">
    <property type="entry name" value="HTH_TETR_2"/>
    <property type="match status" value="1"/>
</dbReference>